<reference evidence="1" key="1">
    <citation type="submission" date="2021-05" db="EMBL/GenBank/DDBJ databases">
        <authorList>
            <person name="Alioto T."/>
            <person name="Alioto T."/>
            <person name="Gomez Garrido J."/>
        </authorList>
    </citation>
    <scope>NUCLEOTIDE SEQUENCE</scope>
</reference>
<sequence>MIYSLQKKSPKRITIKFVIKKIKIDRLTSTSNGISCFKQILLLLETCSNLFSFLEGIRKKKVITGASRILNVINGMYFKIYDVLCLGRGPCGALCIIILQPFLP</sequence>
<accession>A0A8D9C134</accession>
<organism evidence="1">
    <name type="scientific">Cacopsylla melanoneura</name>
    <dbReference type="NCBI Taxonomy" id="428564"/>
    <lineage>
        <taxon>Eukaryota</taxon>
        <taxon>Metazoa</taxon>
        <taxon>Ecdysozoa</taxon>
        <taxon>Arthropoda</taxon>
        <taxon>Hexapoda</taxon>
        <taxon>Insecta</taxon>
        <taxon>Pterygota</taxon>
        <taxon>Neoptera</taxon>
        <taxon>Paraneoptera</taxon>
        <taxon>Hemiptera</taxon>
        <taxon>Sternorrhyncha</taxon>
        <taxon>Psylloidea</taxon>
        <taxon>Psyllidae</taxon>
        <taxon>Psyllinae</taxon>
        <taxon>Cacopsylla</taxon>
    </lineage>
</organism>
<evidence type="ECO:0000313" key="1">
    <source>
        <dbReference type="EMBL" id="CAG6792745.1"/>
    </source>
</evidence>
<protein>
    <submittedName>
        <fullName evidence="1">Uncharacterized protein</fullName>
    </submittedName>
</protein>
<dbReference type="EMBL" id="HBUF01682951">
    <property type="protein sequence ID" value="CAG6792745.1"/>
    <property type="molecule type" value="Transcribed_RNA"/>
</dbReference>
<dbReference type="AlphaFoldDB" id="A0A8D9C134"/>
<name>A0A8D9C134_9HEMI</name>
<proteinExistence type="predicted"/>